<evidence type="ECO:0000313" key="5">
    <source>
        <dbReference type="Proteomes" id="UP000554342"/>
    </source>
</evidence>
<dbReference type="Proteomes" id="UP000554342">
    <property type="component" value="Unassembled WGS sequence"/>
</dbReference>
<evidence type="ECO:0000259" key="3">
    <source>
        <dbReference type="PROSITE" id="PS51208"/>
    </source>
</evidence>
<dbReference type="EMBL" id="JACIJI010000002">
    <property type="protein sequence ID" value="MBB5718537.1"/>
    <property type="molecule type" value="Genomic_DNA"/>
</dbReference>
<dbReference type="AlphaFoldDB" id="A0A840YYB2"/>
<dbReference type="InterPro" id="IPR005546">
    <property type="entry name" value="Autotransporte_beta"/>
</dbReference>
<feature type="domain" description="Autotransporter" evidence="3">
    <location>
        <begin position="789"/>
        <end position="1068"/>
    </location>
</feature>
<dbReference type="InterPro" id="IPR036709">
    <property type="entry name" value="Autotransporte_beta_dom_sf"/>
</dbReference>
<dbReference type="SMART" id="SM00869">
    <property type="entry name" value="Autotransporter"/>
    <property type="match status" value="1"/>
</dbReference>
<proteinExistence type="predicted"/>
<keyword evidence="5" id="KW-1185">Reference proteome</keyword>
<dbReference type="RefSeq" id="WP_184002398.1">
    <property type="nucleotide sequence ID" value="NZ_BAABIF010000013.1"/>
</dbReference>
<feature type="region of interest" description="Disordered" evidence="1">
    <location>
        <begin position="268"/>
        <end position="295"/>
    </location>
</feature>
<feature type="signal peptide" evidence="2">
    <location>
        <begin position="1"/>
        <end position="23"/>
    </location>
</feature>
<name>A0A840YYB2_9SPHN</name>
<organism evidence="4 5">
    <name type="scientific">Stakelama sediminis</name>
    <dbReference type="NCBI Taxonomy" id="463200"/>
    <lineage>
        <taxon>Bacteria</taxon>
        <taxon>Pseudomonadati</taxon>
        <taxon>Pseudomonadota</taxon>
        <taxon>Alphaproteobacteria</taxon>
        <taxon>Sphingomonadales</taxon>
        <taxon>Sphingomonadaceae</taxon>
        <taxon>Stakelama</taxon>
    </lineage>
</organism>
<feature type="chain" id="PRO_5032452291" description="Autotransporter domain-containing protein" evidence="2">
    <location>
        <begin position="24"/>
        <end position="1068"/>
    </location>
</feature>
<gene>
    <name evidence="4" type="ORF">FHR23_001460</name>
</gene>
<evidence type="ECO:0000313" key="4">
    <source>
        <dbReference type="EMBL" id="MBB5718537.1"/>
    </source>
</evidence>
<dbReference type="PROSITE" id="PS51208">
    <property type="entry name" value="AUTOTRANSPORTER"/>
    <property type="match status" value="1"/>
</dbReference>
<evidence type="ECO:0000256" key="2">
    <source>
        <dbReference type="SAM" id="SignalP"/>
    </source>
</evidence>
<comment type="caution">
    <text evidence="4">The sequence shown here is derived from an EMBL/GenBank/DDBJ whole genome shotgun (WGS) entry which is preliminary data.</text>
</comment>
<evidence type="ECO:0000256" key="1">
    <source>
        <dbReference type="SAM" id="MobiDB-lite"/>
    </source>
</evidence>
<keyword evidence="2" id="KW-0732">Signal</keyword>
<dbReference type="SUPFAM" id="SSF103515">
    <property type="entry name" value="Autotransporter"/>
    <property type="match status" value="1"/>
</dbReference>
<sequence length="1068" mass="106944">MRTLLCTTSLTSVLMLAALPAAAQTTIDTKVTTPVATATANDGAQDDIKITADGSVVPTSGSAVTLNSHNDVDNEGTIQITDADGAVGIEATAAGSGTITNGGNIILDESYTPTDNDDDGDLDGPFAEGSDRFGIRTDTGFTGSIVNTGSITVNGNDSGGIALGGPLTGSINSSGTITVTGDNGYGVHTGDVSGDVKISGAVTVQGKDSVGVAVDGDVGGAVVLQGSVGATGFRYTTPPSDTSTLDDDDLLIGGPAVRIAGNVAGGVLLDIPPTDTDSDNDDEDGDGIPDSDEGSAAIVSYGSAPALEIGAANKDITLGAVDGDDGGHGLVVRGSITASGVYDGINATALQVGGTGGNVDLSGGLSVSGTVQASSAANATAIHFGDGAIAPDITNSGTITASGGGDAADVATAILIDAGAQSGNLSNSGTIQAGVDTDATAIAINDESGTLTSLTNSGAITAQGGNSDSSQAIAIDLSHNGNGVTVQQVAPDADDASAPVIRGEVRFGSGADTFDIAAGSVNGAVDFGGGDNQLALSGNGKLNGSVSFGSGADTLTLSDSAQMQSDVDFGGGADTLMLGKGTVLQGKITGSSGLNATVSGTLDATNSGTVALNSLNVSGTGMIGVTIDGANDTNTLYHVTGNAGFSDGAKVLVHLTNIADSLGDHVIVQAGSITGGDALSSTGAVLPYLFKSSVSADADAGTVTLSILRKSATELGMNKAESAAYDAIFNVLDKDQNIAGTFLSITDGETFLHDYRQFLPEQAGGLFESVTLAARAGARFLTDRVPANEEAGHWNIWGQSIGWGTSKGLGDTATYSVGGWGASAGAEHKVGGLGYIGGMLSFALGLDHDNSSNDEVSIGQYEAAIHWRARFGGLGLAARGGIARLDFDGTRRFDTDSYSRVADSKWHGMLYSLIGSMSYDLQLTKRIGIRPTGGIQYFRMHEEAHSDSGGGDAYDLSVDARTSDELAASGTMTLRYDLGSLNPQETWLRLEVEGGRREIVGGAIADTTAAFTTGDSFTIPGGTRDSGWLGRIRLTGGQDQFSLGGELGAEQQQGRAAVSGRVTASFGW</sequence>
<reference evidence="4 5" key="1">
    <citation type="submission" date="2020-08" db="EMBL/GenBank/DDBJ databases">
        <title>Genomic Encyclopedia of Type Strains, Phase IV (KMG-IV): sequencing the most valuable type-strain genomes for metagenomic binning, comparative biology and taxonomic classification.</title>
        <authorList>
            <person name="Goeker M."/>
        </authorList>
    </citation>
    <scope>NUCLEOTIDE SEQUENCE [LARGE SCALE GENOMIC DNA]</scope>
    <source>
        <strain evidence="4 5">DSM 27203</strain>
    </source>
</reference>
<dbReference type="Pfam" id="PF03797">
    <property type="entry name" value="Autotransporter"/>
    <property type="match status" value="1"/>
</dbReference>
<protein>
    <recommendedName>
        <fullName evidence="3">Autotransporter domain-containing protein</fullName>
    </recommendedName>
</protein>
<dbReference type="Gene3D" id="2.40.128.130">
    <property type="entry name" value="Autotransporter beta-domain"/>
    <property type="match status" value="1"/>
</dbReference>
<accession>A0A840YYB2</accession>
<feature type="compositionally biased region" description="Acidic residues" evidence="1">
    <location>
        <begin position="276"/>
        <end position="293"/>
    </location>
</feature>